<dbReference type="Proteomes" id="UP000027170">
    <property type="component" value="Unassembled WGS sequence"/>
</dbReference>
<gene>
    <name evidence="2" type="ORF">SALWKB29_1932</name>
</gene>
<evidence type="ECO:0000313" key="3">
    <source>
        <dbReference type="Proteomes" id="UP000027170"/>
    </source>
</evidence>
<feature type="compositionally biased region" description="Polar residues" evidence="1">
    <location>
        <begin position="111"/>
        <end position="122"/>
    </location>
</feature>
<feature type="compositionally biased region" description="Basic and acidic residues" evidence="1">
    <location>
        <begin position="124"/>
        <end position="145"/>
    </location>
</feature>
<protein>
    <submittedName>
        <fullName evidence="2">Uncharacterized protein</fullName>
    </submittedName>
</protein>
<organism evidence="2 3">
    <name type="scientific">Snodgrassella communis</name>
    <dbReference type="NCBI Taxonomy" id="2946699"/>
    <lineage>
        <taxon>Bacteria</taxon>
        <taxon>Pseudomonadati</taxon>
        <taxon>Pseudomonadota</taxon>
        <taxon>Betaproteobacteria</taxon>
        <taxon>Neisseriales</taxon>
        <taxon>Neisseriaceae</taxon>
        <taxon>Snodgrassella</taxon>
    </lineage>
</organism>
<sequence length="319" mass="35601">MSPSETLKLLGRPIAYHPRLARLLGSVNAAILFGQLVYWSDKTTHELGIYKTAAQIEDETGLSAKEQETARNKLKAHGVLHETHKRLEHRLYFRIDFAAYDELVCKHLANSETENTESPNDESPNDKSEIPETQKGDSGIDKSGIREATNEVFAGEQMGDSYKGALDYSNRLLHKNTENIGTGVADAPTVPSEQVKKSKHANPDNVACWEAYARAYRDRYGVLPAANPKTRGQVATLVRYVGKEVAPSLAKYFLSHNDSWFVKSRHEFGCLLKNYQQVLTDMQRGEQMTQTKARQTESTQSNYEAAKSALAKLRAKGLA</sequence>
<feature type="region of interest" description="Disordered" evidence="1">
    <location>
        <begin position="111"/>
        <end position="145"/>
    </location>
</feature>
<dbReference type="EMBL" id="JFZV01000012">
    <property type="protein sequence ID" value="KDN14030.1"/>
    <property type="molecule type" value="Genomic_DNA"/>
</dbReference>
<dbReference type="OrthoDB" id="5526813at2"/>
<keyword evidence="3" id="KW-1185">Reference proteome</keyword>
<reference evidence="2 3" key="1">
    <citation type="submission" date="2014-03" db="EMBL/GenBank/DDBJ databases">
        <title>The genomes of two eusocial bee gut symbionts.</title>
        <authorList>
            <person name="Kwong W.K."/>
            <person name="Engel P."/>
            <person name="Koch H."/>
            <person name="Moran N.A."/>
        </authorList>
    </citation>
    <scope>NUCLEOTIDE SEQUENCE [LARGE SCALE GENOMIC DNA]</scope>
    <source>
        <strain evidence="3">wkB29</strain>
    </source>
</reference>
<proteinExistence type="predicted"/>
<name>A0A836MPU5_9NEIS</name>
<dbReference type="RefSeq" id="WP_051608289.1">
    <property type="nucleotide sequence ID" value="NZ_JFZV01000012.1"/>
</dbReference>
<evidence type="ECO:0000256" key="1">
    <source>
        <dbReference type="SAM" id="MobiDB-lite"/>
    </source>
</evidence>
<accession>A0A836MPU5</accession>
<dbReference type="AlphaFoldDB" id="A0A836MPU5"/>
<comment type="caution">
    <text evidence="2">The sequence shown here is derived from an EMBL/GenBank/DDBJ whole genome shotgun (WGS) entry which is preliminary data.</text>
</comment>
<evidence type="ECO:0000313" key="2">
    <source>
        <dbReference type="EMBL" id="KDN14030.1"/>
    </source>
</evidence>